<evidence type="ECO:0000313" key="2">
    <source>
        <dbReference type="Proteomes" id="UP001085076"/>
    </source>
</evidence>
<evidence type="ECO:0000313" key="1">
    <source>
        <dbReference type="EMBL" id="KAJ0969749.1"/>
    </source>
</evidence>
<dbReference type="Proteomes" id="UP001085076">
    <property type="component" value="Miscellaneous, Linkage group lg06"/>
</dbReference>
<accession>A0A9D5CB52</accession>
<protein>
    <submittedName>
        <fullName evidence="1">Uncharacterized protein</fullName>
    </submittedName>
</protein>
<sequence length="175" mass="19314">MVEGEKIFLQHMNKFIQLECLVLLPTSHLGLITIKVLATCTNARWQNRLGFSAQAIEKRADVKLYHLQFASIARKRGQGLMIPDVFVTYGDGPRDCFQPVSSFLSTELKEDGYDEEVLKNDGTLALATENVNGNLADDARVGAMDVKKVSGMGDANVGHAGKVLTRERLNLGFLF</sequence>
<reference evidence="1" key="1">
    <citation type="submission" date="2021-03" db="EMBL/GenBank/DDBJ databases">
        <authorList>
            <person name="Li Z."/>
            <person name="Yang C."/>
        </authorList>
    </citation>
    <scope>NUCLEOTIDE SEQUENCE</scope>
    <source>
        <strain evidence="1">Dzin_1.0</strain>
        <tissue evidence="1">Leaf</tissue>
    </source>
</reference>
<organism evidence="1 2">
    <name type="scientific">Dioscorea zingiberensis</name>
    <dbReference type="NCBI Taxonomy" id="325984"/>
    <lineage>
        <taxon>Eukaryota</taxon>
        <taxon>Viridiplantae</taxon>
        <taxon>Streptophyta</taxon>
        <taxon>Embryophyta</taxon>
        <taxon>Tracheophyta</taxon>
        <taxon>Spermatophyta</taxon>
        <taxon>Magnoliopsida</taxon>
        <taxon>Liliopsida</taxon>
        <taxon>Dioscoreales</taxon>
        <taxon>Dioscoreaceae</taxon>
        <taxon>Dioscorea</taxon>
    </lineage>
</organism>
<name>A0A9D5CB52_9LILI</name>
<reference evidence="1" key="2">
    <citation type="journal article" date="2022" name="Hortic Res">
        <title>The genome of Dioscorea zingiberensis sheds light on the biosynthesis, origin and evolution of the medicinally important diosgenin saponins.</title>
        <authorList>
            <person name="Li Y."/>
            <person name="Tan C."/>
            <person name="Li Z."/>
            <person name="Guo J."/>
            <person name="Li S."/>
            <person name="Chen X."/>
            <person name="Wang C."/>
            <person name="Dai X."/>
            <person name="Yang H."/>
            <person name="Song W."/>
            <person name="Hou L."/>
            <person name="Xu J."/>
            <person name="Tong Z."/>
            <person name="Xu A."/>
            <person name="Yuan X."/>
            <person name="Wang W."/>
            <person name="Yang Q."/>
            <person name="Chen L."/>
            <person name="Sun Z."/>
            <person name="Wang K."/>
            <person name="Pan B."/>
            <person name="Chen J."/>
            <person name="Bao Y."/>
            <person name="Liu F."/>
            <person name="Qi X."/>
            <person name="Gang D.R."/>
            <person name="Wen J."/>
            <person name="Li J."/>
        </authorList>
    </citation>
    <scope>NUCLEOTIDE SEQUENCE</scope>
    <source>
        <strain evidence="1">Dzin_1.0</strain>
    </source>
</reference>
<proteinExistence type="predicted"/>
<comment type="caution">
    <text evidence="1">The sequence shown here is derived from an EMBL/GenBank/DDBJ whole genome shotgun (WGS) entry which is preliminary data.</text>
</comment>
<keyword evidence="2" id="KW-1185">Reference proteome</keyword>
<dbReference type="EMBL" id="JAGGNH010000006">
    <property type="protein sequence ID" value="KAJ0969749.1"/>
    <property type="molecule type" value="Genomic_DNA"/>
</dbReference>
<dbReference type="AlphaFoldDB" id="A0A9D5CB52"/>
<gene>
    <name evidence="1" type="ORF">J5N97_022626</name>
</gene>